<dbReference type="SMART" id="SM00530">
    <property type="entry name" value="HTH_XRE"/>
    <property type="match status" value="1"/>
</dbReference>
<evidence type="ECO:0000259" key="1">
    <source>
        <dbReference type="PROSITE" id="PS50943"/>
    </source>
</evidence>
<comment type="caution">
    <text evidence="2">The sequence shown here is derived from an EMBL/GenBank/DDBJ whole genome shotgun (WGS) entry which is preliminary data.</text>
</comment>
<dbReference type="PROSITE" id="PS50943">
    <property type="entry name" value="HTH_CROC1"/>
    <property type="match status" value="1"/>
</dbReference>
<feature type="domain" description="HTH cro/C1-type" evidence="1">
    <location>
        <begin position="17"/>
        <end position="71"/>
    </location>
</feature>
<dbReference type="Pfam" id="PF13560">
    <property type="entry name" value="HTH_31"/>
    <property type="match status" value="1"/>
</dbReference>
<reference evidence="2 3" key="1">
    <citation type="submission" date="2019-07" db="EMBL/GenBank/DDBJ databases">
        <title>Whole genome shotgun sequence of Reyranella soli NBRC 108950.</title>
        <authorList>
            <person name="Hosoyama A."/>
            <person name="Uohara A."/>
            <person name="Ohji S."/>
            <person name="Ichikawa N."/>
        </authorList>
    </citation>
    <scope>NUCLEOTIDE SEQUENCE [LARGE SCALE GENOMIC DNA]</scope>
    <source>
        <strain evidence="2 3">NBRC 108950</strain>
    </source>
</reference>
<dbReference type="Gene3D" id="1.10.260.40">
    <property type="entry name" value="lambda repressor-like DNA-binding domains"/>
    <property type="match status" value="1"/>
</dbReference>
<dbReference type="AlphaFoldDB" id="A0A512NJ86"/>
<proteinExistence type="predicted"/>
<dbReference type="Proteomes" id="UP000321058">
    <property type="component" value="Unassembled WGS sequence"/>
</dbReference>
<gene>
    <name evidence="2" type="ORF">RSO01_61760</name>
</gene>
<dbReference type="RefSeq" id="WP_246158935.1">
    <property type="nucleotide sequence ID" value="NZ_BKAJ01000115.1"/>
</dbReference>
<sequence length="102" mass="11441">MEIAMLIRTPADLGAVIRDRRRQLKLDQAAFAKRIGVSRQWVIEFERGHPRAELGLVLRALGALNIRVDVGVDVELTTRRRAHGAVDINAIVDKAKRLGHDQ</sequence>
<evidence type="ECO:0000313" key="2">
    <source>
        <dbReference type="EMBL" id="GEP59010.1"/>
    </source>
</evidence>
<dbReference type="SUPFAM" id="SSF47413">
    <property type="entry name" value="lambda repressor-like DNA-binding domains"/>
    <property type="match status" value="1"/>
</dbReference>
<accession>A0A512NJ86</accession>
<dbReference type="InterPro" id="IPR001387">
    <property type="entry name" value="Cro/C1-type_HTH"/>
</dbReference>
<dbReference type="InterPro" id="IPR010982">
    <property type="entry name" value="Lambda_DNA-bd_dom_sf"/>
</dbReference>
<dbReference type="EMBL" id="BKAJ01000115">
    <property type="protein sequence ID" value="GEP59010.1"/>
    <property type="molecule type" value="Genomic_DNA"/>
</dbReference>
<evidence type="ECO:0000313" key="3">
    <source>
        <dbReference type="Proteomes" id="UP000321058"/>
    </source>
</evidence>
<dbReference type="CDD" id="cd00093">
    <property type="entry name" value="HTH_XRE"/>
    <property type="match status" value="1"/>
</dbReference>
<organism evidence="2 3">
    <name type="scientific">Reyranella soli</name>
    <dbReference type="NCBI Taxonomy" id="1230389"/>
    <lineage>
        <taxon>Bacteria</taxon>
        <taxon>Pseudomonadati</taxon>
        <taxon>Pseudomonadota</taxon>
        <taxon>Alphaproteobacteria</taxon>
        <taxon>Hyphomicrobiales</taxon>
        <taxon>Reyranellaceae</taxon>
        <taxon>Reyranella</taxon>
    </lineage>
</organism>
<protein>
    <recommendedName>
        <fullName evidence="1">HTH cro/C1-type domain-containing protein</fullName>
    </recommendedName>
</protein>
<keyword evidence="3" id="KW-1185">Reference proteome</keyword>
<dbReference type="GO" id="GO:0003677">
    <property type="term" value="F:DNA binding"/>
    <property type="evidence" value="ECO:0007669"/>
    <property type="project" value="InterPro"/>
</dbReference>
<name>A0A512NJ86_9HYPH</name>